<dbReference type="Proteomes" id="UP000198211">
    <property type="component" value="Unassembled WGS sequence"/>
</dbReference>
<dbReference type="EMBL" id="NBNE01000332">
    <property type="protein sequence ID" value="OWZ20360.1"/>
    <property type="molecule type" value="Genomic_DNA"/>
</dbReference>
<feature type="domain" description="DUF6570" evidence="1">
    <location>
        <begin position="3"/>
        <end position="81"/>
    </location>
</feature>
<evidence type="ECO:0000259" key="1">
    <source>
        <dbReference type="Pfam" id="PF20209"/>
    </source>
</evidence>
<dbReference type="InterPro" id="IPR046700">
    <property type="entry name" value="DUF6570"/>
</dbReference>
<protein>
    <recommendedName>
        <fullName evidence="1">DUF6570 domain-containing protein</fullName>
    </recommendedName>
</protein>
<reference evidence="3" key="1">
    <citation type="submission" date="2017-03" db="EMBL/GenBank/DDBJ databases">
        <title>Phytopthora megakarya and P. palmivora, two closely related causual agents of cacao black pod achieved similar genome size and gene model numbers by different mechanisms.</title>
        <authorList>
            <person name="Ali S."/>
            <person name="Shao J."/>
            <person name="Larry D.J."/>
            <person name="Kronmiller B."/>
            <person name="Shen D."/>
            <person name="Strem M.D."/>
            <person name="Melnick R.L."/>
            <person name="Guiltinan M.J."/>
            <person name="Tyler B.M."/>
            <person name="Meinhardt L.W."/>
            <person name="Bailey B.A."/>
        </authorList>
    </citation>
    <scope>NUCLEOTIDE SEQUENCE [LARGE SCALE GENOMIC DNA]</scope>
    <source>
        <strain evidence="3">zdho120</strain>
    </source>
</reference>
<sequence>MRGGAHRSMCSHGMAFDATPGPPATLLPATLDKLSSYKIAVKGAARKNATLHVVRGNAVQTLLAFYKQNNHFYTDMAISEEPVLAYSASAFADAVLDLNDAVPMEHINIIDRDQSCVGSESDSVVEDEGEIIERSMFLLMKRVHAQMSSKGSLNSIHFRWRRNVDFLYEIPKRSCGTMMEVFAEKCFRICSRLAVAFLGKIV</sequence>
<organism evidence="2 3">
    <name type="scientific">Phytophthora megakarya</name>
    <dbReference type="NCBI Taxonomy" id="4795"/>
    <lineage>
        <taxon>Eukaryota</taxon>
        <taxon>Sar</taxon>
        <taxon>Stramenopiles</taxon>
        <taxon>Oomycota</taxon>
        <taxon>Peronosporomycetes</taxon>
        <taxon>Peronosporales</taxon>
        <taxon>Peronosporaceae</taxon>
        <taxon>Phytophthora</taxon>
    </lineage>
</organism>
<dbReference type="AlphaFoldDB" id="A0A225WTY4"/>
<gene>
    <name evidence="2" type="ORF">PHMEG_0005232</name>
</gene>
<name>A0A225WTY4_9STRA</name>
<dbReference type="Pfam" id="PF20209">
    <property type="entry name" value="DUF6570"/>
    <property type="match status" value="1"/>
</dbReference>
<keyword evidence="3" id="KW-1185">Reference proteome</keyword>
<accession>A0A225WTY4</accession>
<proteinExistence type="predicted"/>
<evidence type="ECO:0000313" key="2">
    <source>
        <dbReference type="EMBL" id="OWZ20360.1"/>
    </source>
</evidence>
<evidence type="ECO:0000313" key="3">
    <source>
        <dbReference type="Proteomes" id="UP000198211"/>
    </source>
</evidence>
<comment type="caution">
    <text evidence="2">The sequence shown here is derived from an EMBL/GenBank/DDBJ whole genome shotgun (WGS) entry which is preliminary data.</text>
</comment>